<protein>
    <submittedName>
        <fullName evidence="4">Magnetosome protein MamS</fullName>
    </submittedName>
</protein>
<dbReference type="NCBIfam" id="NF040991">
    <property type="entry name" value="MamS"/>
    <property type="match status" value="1"/>
</dbReference>
<evidence type="ECO:0000313" key="4">
    <source>
        <dbReference type="EMBL" id="CRH04731.1"/>
    </source>
</evidence>
<organism evidence="4">
    <name type="scientific">Magnetococcus massalia (strain MO-1)</name>
    <dbReference type="NCBI Taxonomy" id="451514"/>
    <lineage>
        <taxon>Bacteria</taxon>
        <taxon>Pseudomonadati</taxon>
        <taxon>Pseudomonadota</taxon>
        <taxon>Magnetococcia</taxon>
        <taxon>Magnetococcales</taxon>
        <taxon>Magnetococcaceae</taxon>
        <taxon>Magnetococcus</taxon>
    </lineage>
</organism>
<sequence>MKWEEWIGVLAALFIAGLIVVAIIPGQVGSLFSGETGLGQVAKFNLPQPGTVGQINQGAQPQALQVAAQQPTQNRGGQGKPQAVGDALNPVRNDGGAPVQPGLVPFQKAPLIRFDGTIQQISEIQWQDKQIHIWLSQAGNRELHISVAPSWFLAFMGCTLQHDMQVSGRGFQFDRVNKDAVIYAKYLKINGRNCHLRNDEGFALWSNKLR</sequence>
<feature type="compositionally biased region" description="Low complexity" evidence="1">
    <location>
        <begin position="63"/>
        <end position="73"/>
    </location>
</feature>
<evidence type="ECO:0000259" key="3">
    <source>
        <dbReference type="Pfam" id="PF26390"/>
    </source>
</evidence>
<evidence type="ECO:0000256" key="2">
    <source>
        <dbReference type="SAM" id="Phobius"/>
    </source>
</evidence>
<gene>
    <name evidence="4" type="primary">mamS</name>
    <name evidence="4" type="ORF">MAGMO_0527</name>
</gene>
<feature type="transmembrane region" description="Helical" evidence="2">
    <location>
        <begin position="6"/>
        <end position="24"/>
    </location>
</feature>
<keyword evidence="2" id="KW-0812">Transmembrane</keyword>
<feature type="region of interest" description="Disordered" evidence="1">
    <location>
        <begin position="63"/>
        <end position="91"/>
    </location>
</feature>
<keyword evidence="2" id="KW-0472">Membrane</keyword>
<name>A0A1S7LFK3_MAGMO</name>
<dbReference type="Pfam" id="PF26390">
    <property type="entry name" value="MamS_MamX"/>
    <property type="match status" value="1"/>
</dbReference>
<evidence type="ECO:0000256" key="1">
    <source>
        <dbReference type="SAM" id="MobiDB-lite"/>
    </source>
</evidence>
<feature type="domain" description="Magnetosome protein MamS/MamX" evidence="3">
    <location>
        <begin position="113"/>
        <end position="194"/>
    </location>
</feature>
<accession>A0A1S7LFK3</accession>
<dbReference type="AlphaFoldDB" id="A0A1S7LFK3"/>
<proteinExistence type="predicted"/>
<keyword evidence="2" id="KW-1133">Transmembrane helix</keyword>
<reference evidence="4" key="1">
    <citation type="submission" date="2015-04" db="EMBL/GenBank/DDBJ databases">
        <authorList>
            <person name="Syromyatnikov M.Y."/>
            <person name="Popov V.N."/>
        </authorList>
    </citation>
    <scope>NUCLEOTIDE SEQUENCE</scope>
    <source>
        <strain evidence="4">MO-1</strain>
    </source>
</reference>
<dbReference type="EMBL" id="LO017727">
    <property type="protein sequence ID" value="CRH04731.1"/>
    <property type="molecule type" value="Genomic_DNA"/>
</dbReference>
<dbReference type="InterPro" id="IPR058837">
    <property type="entry name" value="MamS_MamX_dom"/>
</dbReference>